<evidence type="ECO:0000313" key="11">
    <source>
        <dbReference type="EMBL" id="BDU49722.1"/>
    </source>
</evidence>
<accession>A0AAU9DIU2</accession>
<sequence>MFEECNNYYKIDEFEKNGVKAIYTKKNVGNLAYYTAETNEELKQVKDNRDKILLDIGAGNRKLFYAKQIHSDKIKIIRNTDIAKEYDGYDGFITNRNDVVILMHYADCLPIYFYDKSKKIIGICHAGWKGSYKNIGLKLINMMKKEFGSELKDVLIGLGIGIKGCCYETGKEIYEKFNNQFNNSIIEKSFDIRNDKIYFDLEEFNYNLFLEYGIKPENIIKSEMCTYCNEDFFSYRKDADKRGRNGAFIFL</sequence>
<evidence type="ECO:0000256" key="4">
    <source>
        <dbReference type="ARBA" id="ARBA00022723"/>
    </source>
</evidence>
<dbReference type="EMBL" id="AP027059">
    <property type="protein sequence ID" value="BDU49722.1"/>
    <property type="molecule type" value="Genomic_DNA"/>
</dbReference>
<evidence type="ECO:0000256" key="3">
    <source>
        <dbReference type="ARBA" id="ARBA00022679"/>
    </source>
</evidence>
<evidence type="ECO:0000256" key="6">
    <source>
        <dbReference type="ARBA" id="ARBA00022833"/>
    </source>
</evidence>
<keyword evidence="6" id="KW-0862">Zinc</keyword>
<evidence type="ECO:0000256" key="5">
    <source>
        <dbReference type="ARBA" id="ARBA00022801"/>
    </source>
</evidence>
<comment type="catalytic activity">
    <reaction evidence="8">
        <text>adenosine + phosphate = alpha-D-ribose 1-phosphate + adenine</text>
        <dbReference type="Rhea" id="RHEA:27642"/>
        <dbReference type="ChEBI" id="CHEBI:16335"/>
        <dbReference type="ChEBI" id="CHEBI:16708"/>
        <dbReference type="ChEBI" id="CHEBI:43474"/>
        <dbReference type="ChEBI" id="CHEBI:57720"/>
        <dbReference type="EC" id="2.4.2.1"/>
    </reaction>
    <physiologicalReaction direction="left-to-right" evidence="8">
        <dbReference type="Rhea" id="RHEA:27643"/>
    </physiologicalReaction>
</comment>
<organism evidence="11 12">
    <name type="scientific">Haliovirga abyssi</name>
    <dbReference type="NCBI Taxonomy" id="2996794"/>
    <lineage>
        <taxon>Bacteria</taxon>
        <taxon>Fusobacteriati</taxon>
        <taxon>Fusobacteriota</taxon>
        <taxon>Fusobacteriia</taxon>
        <taxon>Fusobacteriales</taxon>
        <taxon>Haliovirgaceae</taxon>
        <taxon>Haliovirga</taxon>
    </lineage>
</organism>
<dbReference type="InterPro" id="IPR038371">
    <property type="entry name" value="Cu_polyphenol_OxRdtase_sf"/>
</dbReference>
<comment type="catalytic activity">
    <reaction evidence="9">
        <text>S-methyl-5'-thioadenosine + phosphate = 5-(methylsulfanyl)-alpha-D-ribose 1-phosphate + adenine</text>
        <dbReference type="Rhea" id="RHEA:11852"/>
        <dbReference type="ChEBI" id="CHEBI:16708"/>
        <dbReference type="ChEBI" id="CHEBI:17509"/>
        <dbReference type="ChEBI" id="CHEBI:43474"/>
        <dbReference type="ChEBI" id="CHEBI:58533"/>
        <dbReference type="EC" id="2.4.2.28"/>
    </reaction>
    <physiologicalReaction direction="left-to-right" evidence="9">
        <dbReference type="Rhea" id="RHEA:11853"/>
    </physiologicalReaction>
</comment>
<dbReference type="SUPFAM" id="SSF64438">
    <property type="entry name" value="CNF1/YfiH-like putative cysteine hydrolases"/>
    <property type="match status" value="1"/>
</dbReference>
<dbReference type="GO" id="GO:0005507">
    <property type="term" value="F:copper ion binding"/>
    <property type="evidence" value="ECO:0007669"/>
    <property type="project" value="TreeGrafter"/>
</dbReference>
<evidence type="ECO:0000256" key="9">
    <source>
        <dbReference type="ARBA" id="ARBA00049893"/>
    </source>
</evidence>
<comment type="catalytic activity">
    <reaction evidence="7">
        <text>adenosine + H2O + H(+) = inosine + NH4(+)</text>
        <dbReference type="Rhea" id="RHEA:24408"/>
        <dbReference type="ChEBI" id="CHEBI:15377"/>
        <dbReference type="ChEBI" id="CHEBI:15378"/>
        <dbReference type="ChEBI" id="CHEBI:16335"/>
        <dbReference type="ChEBI" id="CHEBI:17596"/>
        <dbReference type="ChEBI" id="CHEBI:28938"/>
        <dbReference type="EC" id="3.5.4.4"/>
    </reaction>
    <physiologicalReaction direction="left-to-right" evidence="7">
        <dbReference type="Rhea" id="RHEA:24409"/>
    </physiologicalReaction>
</comment>
<protein>
    <recommendedName>
        <fullName evidence="10">Purine nucleoside phosphorylase</fullName>
    </recommendedName>
</protein>
<gene>
    <name evidence="11" type="ORF">HLVA_02910</name>
</gene>
<dbReference type="CDD" id="cd16833">
    <property type="entry name" value="YfiH"/>
    <property type="match status" value="1"/>
</dbReference>
<evidence type="ECO:0000256" key="7">
    <source>
        <dbReference type="ARBA" id="ARBA00047989"/>
    </source>
</evidence>
<dbReference type="PANTHER" id="PTHR30616">
    <property type="entry name" value="UNCHARACTERIZED PROTEIN YFIH"/>
    <property type="match status" value="1"/>
</dbReference>
<evidence type="ECO:0000256" key="8">
    <source>
        <dbReference type="ARBA" id="ARBA00048968"/>
    </source>
</evidence>
<evidence type="ECO:0000256" key="2">
    <source>
        <dbReference type="ARBA" id="ARBA00007353"/>
    </source>
</evidence>
<keyword evidence="4" id="KW-0479">Metal-binding</keyword>
<dbReference type="Proteomes" id="UP001321582">
    <property type="component" value="Chromosome"/>
</dbReference>
<comment type="similarity">
    <text evidence="2 10">Belongs to the purine nucleoside phosphorylase YfiH/LACC1 family.</text>
</comment>
<dbReference type="KEGG" id="haby:HLVA_02910"/>
<dbReference type="PANTHER" id="PTHR30616:SF2">
    <property type="entry name" value="PURINE NUCLEOSIDE PHOSPHORYLASE LACC1"/>
    <property type="match status" value="1"/>
</dbReference>
<dbReference type="InterPro" id="IPR003730">
    <property type="entry name" value="Cu_polyphenol_OxRdtase"/>
</dbReference>
<reference evidence="11 12" key="1">
    <citation type="submission" date="2022-11" db="EMBL/GenBank/DDBJ databases">
        <title>Haliovirga abyssi gen. nov., sp. nov., a mesophilic fermentative bacterium isolated from the Iheya North hydrothermal field and the proposal of Haliovirgaceae fam. nov.</title>
        <authorList>
            <person name="Miyazaki U."/>
            <person name="Tame A."/>
            <person name="Miyazaki J."/>
            <person name="Takai K."/>
            <person name="Sawayama S."/>
            <person name="Kitajima M."/>
            <person name="Okamoto A."/>
            <person name="Nakagawa S."/>
        </authorList>
    </citation>
    <scope>NUCLEOTIDE SEQUENCE [LARGE SCALE GENOMIC DNA]</scope>
    <source>
        <strain evidence="11 12">IC12</strain>
    </source>
</reference>
<proteinExistence type="inferred from homology"/>
<dbReference type="Pfam" id="PF02578">
    <property type="entry name" value="Cu-oxidase_4"/>
    <property type="match status" value="1"/>
</dbReference>
<dbReference type="Gene3D" id="3.60.140.10">
    <property type="entry name" value="CNF1/YfiH-like putative cysteine hydrolases"/>
    <property type="match status" value="1"/>
</dbReference>
<dbReference type="NCBIfam" id="TIGR00726">
    <property type="entry name" value="peptidoglycan editing factor PgeF"/>
    <property type="match status" value="1"/>
</dbReference>
<dbReference type="AlphaFoldDB" id="A0AAU9DIU2"/>
<dbReference type="RefSeq" id="WP_307904668.1">
    <property type="nucleotide sequence ID" value="NZ_AP027059.1"/>
</dbReference>
<keyword evidence="5" id="KW-0378">Hydrolase</keyword>
<dbReference type="InterPro" id="IPR011324">
    <property type="entry name" value="Cytotoxic_necrot_fac-like_cat"/>
</dbReference>
<evidence type="ECO:0000256" key="10">
    <source>
        <dbReference type="RuleBase" id="RU361274"/>
    </source>
</evidence>
<dbReference type="GO" id="GO:0016787">
    <property type="term" value="F:hydrolase activity"/>
    <property type="evidence" value="ECO:0007669"/>
    <property type="project" value="UniProtKB-KW"/>
</dbReference>
<name>A0AAU9DIU2_9FUSO</name>
<keyword evidence="12" id="KW-1185">Reference proteome</keyword>
<dbReference type="GO" id="GO:0017061">
    <property type="term" value="F:S-methyl-5-thioadenosine phosphorylase activity"/>
    <property type="evidence" value="ECO:0007669"/>
    <property type="project" value="UniProtKB-EC"/>
</dbReference>
<keyword evidence="3" id="KW-0808">Transferase</keyword>
<comment type="catalytic activity">
    <reaction evidence="1">
        <text>inosine + phosphate = alpha-D-ribose 1-phosphate + hypoxanthine</text>
        <dbReference type="Rhea" id="RHEA:27646"/>
        <dbReference type="ChEBI" id="CHEBI:17368"/>
        <dbReference type="ChEBI" id="CHEBI:17596"/>
        <dbReference type="ChEBI" id="CHEBI:43474"/>
        <dbReference type="ChEBI" id="CHEBI:57720"/>
        <dbReference type="EC" id="2.4.2.1"/>
    </reaction>
    <physiologicalReaction direction="left-to-right" evidence="1">
        <dbReference type="Rhea" id="RHEA:27647"/>
    </physiologicalReaction>
</comment>
<evidence type="ECO:0000256" key="1">
    <source>
        <dbReference type="ARBA" id="ARBA00000553"/>
    </source>
</evidence>
<evidence type="ECO:0000313" key="12">
    <source>
        <dbReference type="Proteomes" id="UP001321582"/>
    </source>
</evidence>